<dbReference type="RefSeq" id="WP_175490730.1">
    <property type="nucleotide sequence ID" value="NZ_FNJM01000001.1"/>
</dbReference>
<feature type="region of interest" description="Disordered" evidence="1">
    <location>
        <begin position="1"/>
        <end position="55"/>
    </location>
</feature>
<dbReference type="EMBL" id="FNJM01000001">
    <property type="protein sequence ID" value="SDO74948.1"/>
    <property type="molecule type" value="Genomic_DNA"/>
</dbReference>
<reference evidence="2 3" key="1">
    <citation type="submission" date="2016-10" db="EMBL/GenBank/DDBJ databases">
        <authorList>
            <person name="de Groot N.N."/>
        </authorList>
    </citation>
    <scope>NUCLEOTIDE SEQUENCE [LARGE SCALE GENOMIC DNA]</scope>
    <source>
        <strain evidence="2 3">DSM 12272</strain>
    </source>
</reference>
<dbReference type="AlphaFoldDB" id="A0A1H0M3B5"/>
<organism evidence="2 3">
    <name type="scientific">Clostridium gasigenes</name>
    <dbReference type="NCBI Taxonomy" id="94869"/>
    <lineage>
        <taxon>Bacteria</taxon>
        <taxon>Bacillati</taxon>
        <taxon>Bacillota</taxon>
        <taxon>Clostridia</taxon>
        <taxon>Eubacteriales</taxon>
        <taxon>Clostridiaceae</taxon>
        <taxon>Clostridium</taxon>
    </lineage>
</organism>
<evidence type="ECO:0000256" key="1">
    <source>
        <dbReference type="SAM" id="MobiDB-lite"/>
    </source>
</evidence>
<evidence type="ECO:0000313" key="3">
    <source>
        <dbReference type="Proteomes" id="UP000198597"/>
    </source>
</evidence>
<sequence>MSNAEEKTSYKNNKHSDESRCGHKHSKDESSSHQGSQHGDEKTATNNEWTSTNLK</sequence>
<protein>
    <submittedName>
        <fullName evidence="2">Uncharacterized protein</fullName>
    </submittedName>
</protein>
<evidence type="ECO:0000313" key="2">
    <source>
        <dbReference type="EMBL" id="SDO74948.1"/>
    </source>
</evidence>
<feature type="compositionally biased region" description="Basic and acidic residues" evidence="1">
    <location>
        <begin position="1"/>
        <end position="31"/>
    </location>
</feature>
<feature type="compositionally biased region" description="Polar residues" evidence="1">
    <location>
        <begin position="44"/>
        <end position="55"/>
    </location>
</feature>
<gene>
    <name evidence="2" type="ORF">SAMN04488529_101307</name>
</gene>
<keyword evidence="3" id="KW-1185">Reference proteome</keyword>
<accession>A0A1H0M3B5</accession>
<proteinExistence type="predicted"/>
<dbReference type="Proteomes" id="UP000198597">
    <property type="component" value="Unassembled WGS sequence"/>
</dbReference>
<name>A0A1H0M3B5_9CLOT</name>